<name>A0A0A9AWB8_ARUDO</name>
<dbReference type="AlphaFoldDB" id="A0A0A9AWB8"/>
<organism evidence="1">
    <name type="scientific">Arundo donax</name>
    <name type="common">Giant reed</name>
    <name type="synonym">Donax arundinaceus</name>
    <dbReference type="NCBI Taxonomy" id="35708"/>
    <lineage>
        <taxon>Eukaryota</taxon>
        <taxon>Viridiplantae</taxon>
        <taxon>Streptophyta</taxon>
        <taxon>Embryophyta</taxon>
        <taxon>Tracheophyta</taxon>
        <taxon>Spermatophyta</taxon>
        <taxon>Magnoliopsida</taxon>
        <taxon>Liliopsida</taxon>
        <taxon>Poales</taxon>
        <taxon>Poaceae</taxon>
        <taxon>PACMAD clade</taxon>
        <taxon>Arundinoideae</taxon>
        <taxon>Arundineae</taxon>
        <taxon>Arundo</taxon>
    </lineage>
</organism>
<accession>A0A0A9AWB8</accession>
<dbReference type="EMBL" id="GBRH01244705">
    <property type="protein sequence ID" value="JAD53190.1"/>
    <property type="molecule type" value="Transcribed_RNA"/>
</dbReference>
<reference evidence="1" key="2">
    <citation type="journal article" date="2015" name="Data Brief">
        <title>Shoot transcriptome of the giant reed, Arundo donax.</title>
        <authorList>
            <person name="Barrero R.A."/>
            <person name="Guerrero F.D."/>
            <person name="Moolhuijzen P."/>
            <person name="Goolsby J.A."/>
            <person name="Tidwell J."/>
            <person name="Bellgard S.E."/>
            <person name="Bellgard M.I."/>
        </authorList>
    </citation>
    <scope>NUCLEOTIDE SEQUENCE</scope>
    <source>
        <tissue evidence="1">Shoot tissue taken approximately 20 cm above the soil surface</tissue>
    </source>
</reference>
<protein>
    <submittedName>
        <fullName evidence="1">Uncharacterized protein</fullName>
    </submittedName>
</protein>
<reference evidence="1" key="1">
    <citation type="submission" date="2014-09" db="EMBL/GenBank/DDBJ databases">
        <authorList>
            <person name="Magalhaes I.L.F."/>
            <person name="Oliveira U."/>
            <person name="Santos F.R."/>
            <person name="Vidigal T.H.D.A."/>
            <person name="Brescovit A.D."/>
            <person name="Santos A.J."/>
        </authorList>
    </citation>
    <scope>NUCLEOTIDE SEQUENCE</scope>
    <source>
        <tissue evidence="1">Shoot tissue taken approximately 20 cm above the soil surface</tissue>
    </source>
</reference>
<evidence type="ECO:0000313" key="1">
    <source>
        <dbReference type="EMBL" id="JAD53190.1"/>
    </source>
</evidence>
<proteinExistence type="predicted"/>
<sequence>MSTKTLNQATVNSFIRSDSFINHLIKFFERVAHPTHPAKRSYYCQIGDHIRLHSLLPHFF</sequence>